<evidence type="ECO:0000313" key="2">
    <source>
        <dbReference type="EMBL" id="OGF26690.1"/>
    </source>
</evidence>
<reference evidence="2 3" key="1">
    <citation type="journal article" date="2016" name="Nat. Commun.">
        <title>Thousands of microbial genomes shed light on interconnected biogeochemical processes in an aquifer system.</title>
        <authorList>
            <person name="Anantharaman K."/>
            <person name="Brown C.T."/>
            <person name="Hug L.A."/>
            <person name="Sharon I."/>
            <person name="Castelle C.J."/>
            <person name="Probst A.J."/>
            <person name="Thomas B.C."/>
            <person name="Singh A."/>
            <person name="Wilkins M.J."/>
            <person name="Karaoz U."/>
            <person name="Brodie E.L."/>
            <person name="Williams K.H."/>
            <person name="Hubbard S.S."/>
            <person name="Banfield J.F."/>
        </authorList>
    </citation>
    <scope>NUCLEOTIDE SEQUENCE [LARGE SCALE GENOMIC DNA]</scope>
</reference>
<name>A0A1F5SJ37_9BACT</name>
<dbReference type="InterPro" id="IPR005835">
    <property type="entry name" value="NTP_transferase_dom"/>
</dbReference>
<dbReference type="SUPFAM" id="SSF53448">
    <property type="entry name" value="Nucleotide-diphospho-sugar transferases"/>
    <property type="match status" value="1"/>
</dbReference>
<organism evidence="2 3">
    <name type="scientific">Candidatus Falkowbacteria bacterium RIFOXYA2_FULL_47_9</name>
    <dbReference type="NCBI Taxonomy" id="1797995"/>
    <lineage>
        <taxon>Bacteria</taxon>
        <taxon>Candidatus Falkowiibacteriota</taxon>
    </lineage>
</organism>
<dbReference type="InterPro" id="IPR050486">
    <property type="entry name" value="Mannose-1P_guanyltransferase"/>
</dbReference>
<dbReference type="CDD" id="cd04181">
    <property type="entry name" value="NTP_transferase"/>
    <property type="match status" value="1"/>
</dbReference>
<evidence type="ECO:0000259" key="1">
    <source>
        <dbReference type="Pfam" id="PF00483"/>
    </source>
</evidence>
<comment type="caution">
    <text evidence="2">The sequence shown here is derived from an EMBL/GenBank/DDBJ whole genome shotgun (WGS) entry which is preliminary data.</text>
</comment>
<proteinExistence type="predicted"/>
<sequence>MGKSDSRKRLTITLKKDVVSKLDACIDGARVRNRSHAIEYILGKHFAPRLQKALILAGGAGLKMRPFTYEMPKAMIPVNGRPVLEYTIENLRRNDIRDITISLGHQGKKIKQHFGDGTKWGIKITYLEQGELEIGTAMPVLAAKKHIGDNVFLLYYADVLANINFEDMIDFHIASDAVATLALTSVNKPSSWGVVRLQGSQIYSFLEKPDPRKDLSNIINAGVAIVEPAIFSYFTPQTKRLEKDVFPKLVERHKLAGYVFAGQWFDVGNPASYEQAVREWRG</sequence>
<dbReference type="InterPro" id="IPR029044">
    <property type="entry name" value="Nucleotide-diphossugar_trans"/>
</dbReference>
<dbReference type="PANTHER" id="PTHR22572">
    <property type="entry name" value="SUGAR-1-PHOSPHATE GUANYL TRANSFERASE"/>
    <property type="match status" value="1"/>
</dbReference>
<accession>A0A1F5SJ37</accession>
<dbReference type="Pfam" id="PF00483">
    <property type="entry name" value="NTP_transferase"/>
    <property type="match status" value="1"/>
</dbReference>
<dbReference type="Gene3D" id="3.90.550.10">
    <property type="entry name" value="Spore Coat Polysaccharide Biosynthesis Protein SpsA, Chain A"/>
    <property type="match status" value="1"/>
</dbReference>
<dbReference type="EMBL" id="MFGC01000033">
    <property type="protein sequence ID" value="OGF26690.1"/>
    <property type="molecule type" value="Genomic_DNA"/>
</dbReference>
<dbReference type="AlphaFoldDB" id="A0A1F5SJ37"/>
<evidence type="ECO:0000313" key="3">
    <source>
        <dbReference type="Proteomes" id="UP000178925"/>
    </source>
</evidence>
<feature type="domain" description="Nucleotidyl transferase" evidence="1">
    <location>
        <begin position="52"/>
        <end position="278"/>
    </location>
</feature>
<dbReference type="STRING" id="1797995.A2242_01840"/>
<dbReference type="Proteomes" id="UP000178925">
    <property type="component" value="Unassembled WGS sequence"/>
</dbReference>
<protein>
    <recommendedName>
        <fullName evidence="1">Nucleotidyl transferase domain-containing protein</fullName>
    </recommendedName>
</protein>
<gene>
    <name evidence="2" type="ORF">A2242_01840</name>
</gene>